<comment type="caution">
    <text evidence="2">The sequence shown here is derived from an EMBL/GenBank/DDBJ whole genome shotgun (WGS) entry which is preliminary data.</text>
</comment>
<proteinExistence type="predicted"/>
<dbReference type="PROSITE" id="PS00028">
    <property type="entry name" value="ZINC_FINGER_C2H2_1"/>
    <property type="match status" value="1"/>
</dbReference>
<accession>A0A1V6QSB9</accession>
<evidence type="ECO:0000313" key="3">
    <source>
        <dbReference type="Proteomes" id="UP000191612"/>
    </source>
</evidence>
<dbReference type="EMBL" id="MDYO01000047">
    <property type="protein sequence ID" value="OQD91897.1"/>
    <property type="molecule type" value="Genomic_DNA"/>
</dbReference>
<protein>
    <recommendedName>
        <fullName evidence="1">C2H2-type domain-containing protein</fullName>
    </recommendedName>
</protein>
<dbReference type="InterPro" id="IPR013087">
    <property type="entry name" value="Znf_C2H2_type"/>
</dbReference>
<gene>
    <name evidence="2" type="ORF">PENSOL_c047G00386</name>
</gene>
<dbReference type="Proteomes" id="UP000191612">
    <property type="component" value="Unassembled WGS sequence"/>
</dbReference>
<sequence length="218" mass="24307">MAAMIWNITDEKGTLIFILCGDHGQLVPLEELKESLLDIKIYLQTRRELTMTVVAEVSCTKAELISSYFTLLIRMHFSKSLTGYVEQLKPEKNALFEKASEIVGCFANDSHVRGIACLPQTNSIQTTPISSSTTRSGIFHDMPPNKPIAQQIIASDEVLPHTTIAKPCFPDLERPSVDAKTSSKPLYPQIPHCVTGCIRTFSRSDTLRNHYIGVHGKY</sequence>
<evidence type="ECO:0000313" key="2">
    <source>
        <dbReference type="EMBL" id="OQD91897.1"/>
    </source>
</evidence>
<organism evidence="2 3">
    <name type="scientific">Penicillium solitum</name>
    <dbReference type="NCBI Taxonomy" id="60172"/>
    <lineage>
        <taxon>Eukaryota</taxon>
        <taxon>Fungi</taxon>
        <taxon>Dikarya</taxon>
        <taxon>Ascomycota</taxon>
        <taxon>Pezizomycotina</taxon>
        <taxon>Eurotiomycetes</taxon>
        <taxon>Eurotiomycetidae</taxon>
        <taxon>Eurotiales</taxon>
        <taxon>Aspergillaceae</taxon>
        <taxon>Penicillium</taxon>
    </lineage>
</organism>
<feature type="domain" description="C2H2-type" evidence="1">
    <location>
        <begin position="193"/>
        <end position="215"/>
    </location>
</feature>
<keyword evidence="3" id="KW-1185">Reference proteome</keyword>
<name>A0A1V6QSB9_9EURO</name>
<dbReference type="AlphaFoldDB" id="A0A1V6QSB9"/>
<reference evidence="3" key="1">
    <citation type="journal article" date="2017" name="Nat. Microbiol.">
        <title>Global analysis of biosynthetic gene clusters reveals vast potential of secondary metabolite production in Penicillium species.</title>
        <authorList>
            <person name="Nielsen J.C."/>
            <person name="Grijseels S."/>
            <person name="Prigent S."/>
            <person name="Ji B."/>
            <person name="Dainat J."/>
            <person name="Nielsen K.F."/>
            <person name="Frisvad J.C."/>
            <person name="Workman M."/>
            <person name="Nielsen J."/>
        </authorList>
    </citation>
    <scope>NUCLEOTIDE SEQUENCE [LARGE SCALE GENOMIC DNA]</scope>
    <source>
        <strain evidence="3">IBT 29525</strain>
    </source>
</reference>
<evidence type="ECO:0000259" key="1">
    <source>
        <dbReference type="PROSITE" id="PS00028"/>
    </source>
</evidence>